<gene>
    <name evidence="3" type="ORF">EHS25_005206</name>
</gene>
<dbReference type="Pfam" id="PF04185">
    <property type="entry name" value="Phosphoesterase"/>
    <property type="match status" value="1"/>
</dbReference>
<accession>A0A427XYS5</accession>
<dbReference type="PANTHER" id="PTHR31956:SF8">
    <property type="entry name" value="ACID PHOSPHATASE PHOA (AFU_ORTHOLOGUE AFUA_1G03570)"/>
    <property type="match status" value="1"/>
</dbReference>
<evidence type="ECO:0000256" key="1">
    <source>
        <dbReference type="ARBA" id="ARBA00022801"/>
    </source>
</evidence>
<evidence type="ECO:0008006" key="5">
    <source>
        <dbReference type="Google" id="ProtNLM"/>
    </source>
</evidence>
<dbReference type="Proteomes" id="UP000279259">
    <property type="component" value="Unassembled WGS sequence"/>
</dbReference>
<dbReference type="InterPro" id="IPR007312">
    <property type="entry name" value="Phosphoesterase"/>
</dbReference>
<dbReference type="STRING" id="1890683.A0A427XYS5"/>
<organism evidence="3 4">
    <name type="scientific">Saitozyma podzolica</name>
    <dbReference type="NCBI Taxonomy" id="1890683"/>
    <lineage>
        <taxon>Eukaryota</taxon>
        <taxon>Fungi</taxon>
        <taxon>Dikarya</taxon>
        <taxon>Basidiomycota</taxon>
        <taxon>Agaricomycotina</taxon>
        <taxon>Tremellomycetes</taxon>
        <taxon>Tremellales</taxon>
        <taxon>Trimorphomycetaceae</taxon>
        <taxon>Saitozyma</taxon>
    </lineage>
</organism>
<comment type="caution">
    <text evidence="3">The sequence shown here is derived from an EMBL/GenBank/DDBJ whole genome shotgun (WGS) entry which is preliminary data.</text>
</comment>
<evidence type="ECO:0000256" key="2">
    <source>
        <dbReference type="SAM" id="SignalP"/>
    </source>
</evidence>
<keyword evidence="2" id="KW-0732">Signal</keyword>
<keyword evidence="4" id="KW-1185">Reference proteome</keyword>
<keyword evidence="1" id="KW-0378">Hydrolase</keyword>
<dbReference type="GO" id="GO:0009395">
    <property type="term" value="P:phospholipid catabolic process"/>
    <property type="evidence" value="ECO:0007669"/>
    <property type="project" value="TreeGrafter"/>
</dbReference>
<dbReference type="PANTHER" id="PTHR31956">
    <property type="entry name" value="NON-SPECIFIC PHOSPHOLIPASE C4-RELATED"/>
    <property type="match status" value="1"/>
</dbReference>
<feature type="signal peptide" evidence="2">
    <location>
        <begin position="1"/>
        <end position="16"/>
    </location>
</feature>
<dbReference type="EMBL" id="RSCD01000022">
    <property type="protein sequence ID" value="RSH83962.1"/>
    <property type="molecule type" value="Genomic_DNA"/>
</dbReference>
<feature type="chain" id="PRO_5019342114" description="Acid phosphatase" evidence="2">
    <location>
        <begin position="17"/>
        <end position="498"/>
    </location>
</feature>
<evidence type="ECO:0000313" key="4">
    <source>
        <dbReference type="Proteomes" id="UP000279259"/>
    </source>
</evidence>
<proteinExistence type="predicted"/>
<name>A0A427XYS5_9TREE</name>
<dbReference type="AlphaFoldDB" id="A0A427XYS5"/>
<sequence>MLSLVLASLLPALAHAQTVQTFAPPAACPVCVSGNYTGMSNGSLPVAPVVAGKSYDRFITIWLENTDFASAAASSVFQSIAKQGILLTNYNGVTHPSEPNYVAAMAGDFFGMGDDNNYYLPSNVSSMVDLLEAKNVSWASYQENMPYDGFAGDYAQTNYLNASAGSYTYYKRKHNPHIIFNSVASNPNRALRVRNFNDFAVDVNASALPQHVWITPNLVNDAHDTDVTFVSAWLSYWLEPLLNNTQFNNNRTLIQLTFDENESYTIQNTVYTVLLGGAVPENLRGTNDSTFCEWHANELCRRVAAPESPADSVDTHYSMMSSTQNNWGLGSLGRQDTNKTVAAVWNFQANQTGYTNYVPSAAEIPMLNLTTIFPGAANTGIWTPILAPNVSAVGAGGGSVFYNSSSTNTSLTSYTAQNLTAMNLVNPDTINPNYTYVGFNVDNTSSPAAISASSAQHASAAATSGASAATTSKASAGEKTVATGGVLGALALGLAMLL</sequence>
<protein>
    <recommendedName>
        <fullName evidence="5">Acid phosphatase</fullName>
    </recommendedName>
</protein>
<dbReference type="OrthoDB" id="5135119at2759"/>
<evidence type="ECO:0000313" key="3">
    <source>
        <dbReference type="EMBL" id="RSH83962.1"/>
    </source>
</evidence>
<dbReference type="GO" id="GO:0016788">
    <property type="term" value="F:hydrolase activity, acting on ester bonds"/>
    <property type="evidence" value="ECO:0007669"/>
    <property type="project" value="InterPro"/>
</dbReference>
<reference evidence="3 4" key="1">
    <citation type="submission" date="2018-11" db="EMBL/GenBank/DDBJ databases">
        <title>Genome sequence of Saitozyma podzolica DSM 27192.</title>
        <authorList>
            <person name="Aliyu H."/>
            <person name="Gorte O."/>
            <person name="Ochsenreither K."/>
        </authorList>
    </citation>
    <scope>NUCLEOTIDE SEQUENCE [LARGE SCALE GENOMIC DNA]</scope>
    <source>
        <strain evidence="3 4">DSM 27192</strain>
    </source>
</reference>